<dbReference type="SUPFAM" id="SSF51569">
    <property type="entry name" value="Aldolase"/>
    <property type="match status" value="1"/>
</dbReference>
<evidence type="ECO:0000256" key="5">
    <source>
        <dbReference type="HAMAP-Rule" id="MF_00214"/>
    </source>
</evidence>
<dbReference type="NCBIfam" id="TIGR01093">
    <property type="entry name" value="aroD"/>
    <property type="match status" value="1"/>
</dbReference>
<feature type="binding site" evidence="5">
    <location>
        <position position="77"/>
    </location>
    <ligand>
        <name>3-dehydroquinate</name>
        <dbReference type="ChEBI" id="CHEBI:32364"/>
    </ligand>
</feature>
<dbReference type="GO" id="GO:0009423">
    <property type="term" value="P:chorismate biosynthetic process"/>
    <property type="evidence" value="ECO:0007669"/>
    <property type="project" value="UniProtKB-UniRule"/>
</dbReference>
<comment type="catalytic activity">
    <reaction evidence="1 5">
        <text>3-dehydroquinate = 3-dehydroshikimate + H2O</text>
        <dbReference type="Rhea" id="RHEA:21096"/>
        <dbReference type="ChEBI" id="CHEBI:15377"/>
        <dbReference type="ChEBI" id="CHEBI:16630"/>
        <dbReference type="ChEBI" id="CHEBI:32364"/>
        <dbReference type="EC" id="4.2.1.10"/>
    </reaction>
</comment>
<feature type="active site" description="Schiff-base intermediate with substrate" evidence="5">
    <location>
        <position position="161"/>
    </location>
</feature>
<dbReference type="Proteomes" id="UP000254912">
    <property type="component" value="Unassembled WGS sequence"/>
</dbReference>
<dbReference type="Gene3D" id="3.20.20.70">
    <property type="entry name" value="Aldolase class I"/>
    <property type="match status" value="1"/>
</dbReference>
<dbReference type="InterPro" id="IPR050146">
    <property type="entry name" value="Type-I_3-dehydroquinase"/>
</dbReference>
<dbReference type="GO" id="GO:0009073">
    <property type="term" value="P:aromatic amino acid family biosynthetic process"/>
    <property type="evidence" value="ECO:0007669"/>
    <property type="project" value="UniProtKB-KW"/>
</dbReference>
<keyword evidence="2 5" id="KW-0057">Aromatic amino acid biosynthesis</keyword>
<dbReference type="PANTHER" id="PTHR43699">
    <property type="entry name" value="3-DEHYDROQUINATE DEHYDRATASE"/>
    <property type="match status" value="1"/>
</dbReference>
<keyword evidence="5" id="KW-0028">Amino-acid biosynthesis</keyword>
<dbReference type="GO" id="GO:0003855">
    <property type="term" value="F:3-dehydroquinate dehydratase activity"/>
    <property type="evidence" value="ECO:0007669"/>
    <property type="project" value="UniProtKB-UniRule"/>
</dbReference>
<proteinExistence type="inferred from homology"/>
<dbReference type="KEGG" id="wso:WSWS_00495"/>
<feature type="binding site" evidence="5">
    <location>
        <position position="226"/>
    </location>
    <ligand>
        <name>3-dehydroquinate</name>
        <dbReference type="ChEBI" id="CHEBI:32364"/>
    </ligand>
</feature>
<dbReference type="EC" id="4.2.1.10" evidence="5"/>
<keyword evidence="4 5" id="KW-0704">Schiff base</keyword>
<evidence type="ECO:0000256" key="4">
    <source>
        <dbReference type="ARBA" id="ARBA00023270"/>
    </source>
</evidence>
<evidence type="ECO:0000313" key="6">
    <source>
        <dbReference type="EMBL" id="RDL11706.1"/>
    </source>
</evidence>
<dbReference type="GO" id="GO:0046279">
    <property type="term" value="P:3,4-dihydroxybenzoate biosynthetic process"/>
    <property type="evidence" value="ECO:0007669"/>
    <property type="project" value="UniProtKB-ARBA"/>
</dbReference>
<feature type="active site" description="Proton donor/acceptor" evidence="5">
    <location>
        <position position="136"/>
    </location>
</feature>
<evidence type="ECO:0000256" key="2">
    <source>
        <dbReference type="ARBA" id="ARBA00023141"/>
    </source>
</evidence>
<evidence type="ECO:0000313" key="7">
    <source>
        <dbReference type="Proteomes" id="UP000254912"/>
    </source>
</evidence>
<dbReference type="Pfam" id="PF01487">
    <property type="entry name" value="DHquinase_I"/>
    <property type="match status" value="1"/>
</dbReference>
<dbReference type="GeneID" id="94545700"/>
<comment type="pathway">
    <text evidence="5">Metabolic intermediate biosynthesis; chorismate biosynthesis; chorismate from D-erythrose 4-phosphate and phosphoenolpyruvate: step 3/7.</text>
</comment>
<keyword evidence="7" id="KW-1185">Reference proteome</keyword>
<dbReference type="HAMAP" id="MF_00214">
    <property type="entry name" value="AroD"/>
    <property type="match status" value="1"/>
</dbReference>
<reference evidence="6 7" key="1">
    <citation type="submission" date="2018-07" db="EMBL/GenBank/DDBJ databases">
        <title>Genomic Encyclopedia of Type Strains, Phase III (KMG-III): the genomes of soil and plant-associated and newly described type strains.</title>
        <authorList>
            <person name="Whitman W."/>
        </authorList>
    </citation>
    <scope>NUCLEOTIDE SEQUENCE [LARGE SCALE GENOMIC DNA]</scope>
    <source>
        <strain evidence="6 7">CECT 7031</strain>
    </source>
</reference>
<evidence type="ECO:0000256" key="3">
    <source>
        <dbReference type="ARBA" id="ARBA00023239"/>
    </source>
</evidence>
<comment type="function">
    <text evidence="5">Involved in the third step of the chorismate pathway, which leads to the biosynthesis of aromatic amino acids. Catalyzes the cis-dehydration of 3-dehydroquinate (DHQ) and introduces the first double bond of the aromatic ring to yield 3-dehydroshikimate.</text>
</comment>
<keyword evidence="3 5" id="KW-0456">Lyase</keyword>
<gene>
    <name evidence="5" type="primary">aroD</name>
    <name evidence="6" type="ORF">DFP99_0124</name>
</gene>
<feature type="binding site" evidence="5">
    <location>
        <position position="19"/>
    </location>
    <ligand>
        <name>3-dehydroquinate</name>
        <dbReference type="ChEBI" id="CHEBI:32364"/>
    </ligand>
</feature>
<protein>
    <recommendedName>
        <fullName evidence="5">3-dehydroquinate dehydratase</fullName>
        <shortName evidence="5">3-dehydroquinase</shortName>
        <ecNumber evidence="5">4.2.1.10</ecNumber>
    </recommendedName>
    <alternativeName>
        <fullName evidence="5">Type I DHQase</fullName>
    </alternativeName>
    <alternativeName>
        <fullName evidence="5">Type I dehydroquinase</fullName>
        <shortName evidence="5">DHQ1</shortName>
    </alternativeName>
</protein>
<dbReference type="UniPathway" id="UPA00053">
    <property type="reaction ID" value="UER00086"/>
</dbReference>
<dbReference type="RefSeq" id="WP_070229778.1">
    <property type="nucleotide sequence ID" value="NZ_BJYO01000002.1"/>
</dbReference>
<name>A0A288QAI2_9LACO</name>
<comment type="subunit">
    <text evidence="5">Homodimer.</text>
</comment>
<dbReference type="AlphaFoldDB" id="A0A288QAI2"/>
<dbReference type="InterPro" id="IPR001381">
    <property type="entry name" value="DHquinase_I"/>
</dbReference>
<comment type="caution">
    <text evidence="6">The sequence shown here is derived from an EMBL/GenBank/DDBJ whole genome shotgun (WGS) entry which is preliminary data.</text>
</comment>
<dbReference type="CDD" id="cd00502">
    <property type="entry name" value="DHQase_I"/>
    <property type="match status" value="1"/>
</dbReference>
<feature type="binding site" evidence="5">
    <location>
        <position position="222"/>
    </location>
    <ligand>
        <name>3-dehydroquinate</name>
        <dbReference type="ChEBI" id="CHEBI:32364"/>
    </ligand>
</feature>
<accession>A0A288QAI2</accession>
<comment type="similarity">
    <text evidence="5">Belongs to the type-I 3-dehydroquinase family.</text>
</comment>
<organism evidence="6 7">
    <name type="scientific">Weissella soli</name>
    <dbReference type="NCBI Taxonomy" id="155866"/>
    <lineage>
        <taxon>Bacteria</taxon>
        <taxon>Bacillati</taxon>
        <taxon>Bacillota</taxon>
        <taxon>Bacilli</taxon>
        <taxon>Lactobacillales</taxon>
        <taxon>Lactobacillaceae</taxon>
        <taxon>Weissella</taxon>
    </lineage>
</organism>
<dbReference type="GO" id="GO:0008652">
    <property type="term" value="P:amino acid biosynthetic process"/>
    <property type="evidence" value="ECO:0007669"/>
    <property type="project" value="UniProtKB-KW"/>
</dbReference>
<sequence length="239" mass="26243">MLKIGNAQATAKRPIIATSITAQNVTELLAQMKLANASAADVIEWRIDYLLAKQPVDSALIRQVRQTVIKPMIFTWRTATEGGLFGFNAKMYRKLYLLAIKAGFEAIDIEAAWLFEMTPLLTAARQHRVVVIGSYHHPKRTPNDLRAHFDKLFSAPVDVVKVATFANDAADVDRLQTVSADYAAHQVKPLITMAMGSVGQRSRLEGLRYGSELTFGALVNASAPGQLALADLAKHFSTH</sequence>
<dbReference type="InterPro" id="IPR013785">
    <property type="entry name" value="Aldolase_TIM"/>
</dbReference>
<dbReference type="EMBL" id="QRAS01000001">
    <property type="protein sequence ID" value="RDL11706.1"/>
    <property type="molecule type" value="Genomic_DNA"/>
</dbReference>
<dbReference type="FunFam" id="3.20.20.70:FF:000047">
    <property type="entry name" value="3-dehydroquinate dehydratase"/>
    <property type="match status" value="1"/>
</dbReference>
<dbReference type="PANTHER" id="PTHR43699:SF1">
    <property type="entry name" value="3-DEHYDROQUINATE DEHYDRATASE"/>
    <property type="match status" value="1"/>
</dbReference>
<evidence type="ECO:0000256" key="1">
    <source>
        <dbReference type="ARBA" id="ARBA00001864"/>
    </source>
</evidence>
<feature type="binding site" evidence="5">
    <location>
        <position position="203"/>
    </location>
    <ligand>
        <name>3-dehydroquinate</name>
        <dbReference type="ChEBI" id="CHEBI:32364"/>
    </ligand>
</feature>
<feature type="binding site" evidence="5">
    <location>
        <begin position="44"/>
        <end position="46"/>
    </location>
    <ligand>
        <name>3-dehydroquinate</name>
        <dbReference type="ChEBI" id="CHEBI:32364"/>
    </ligand>
</feature>